<gene>
    <name evidence="2" type="ORF">PVL29_002386</name>
</gene>
<feature type="region of interest" description="Disordered" evidence="1">
    <location>
        <begin position="183"/>
        <end position="209"/>
    </location>
</feature>
<evidence type="ECO:0000313" key="2">
    <source>
        <dbReference type="EMBL" id="KAJ9707360.1"/>
    </source>
</evidence>
<dbReference type="Proteomes" id="UP001168098">
    <property type="component" value="Unassembled WGS sequence"/>
</dbReference>
<comment type="caution">
    <text evidence="2">The sequence shown here is derived from an EMBL/GenBank/DDBJ whole genome shotgun (WGS) entry which is preliminary data.</text>
</comment>
<protein>
    <submittedName>
        <fullName evidence="2">Uncharacterized protein</fullName>
    </submittedName>
</protein>
<evidence type="ECO:0000313" key="3">
    <source>
        <dbReference type="Proteomes" id="UP001168098"/>
    </source>
</evidence>
<dbReference type="AlphaFoldDB" id="A0AA39AHY7"/>
<evidence type="ECO:0000256" key="1">
    <source>
        <dbReference type="SAM" id="MobiDB-lite"/>
    </source>
</evidence>
<proteinExistence type="predicted"/>
<keyword evidence="3" id="KW-1185">Reference proteome</keyword>
<name>A0AA39AHY7_VITRO</name>
<sequence>MLELYERNRVHPPQGSEVEVNASDGLNQRGTTKTPIANEEPLTTNSHAQARVGVESTLKPVTAKQSSHRPASDNSTAGYHGALVRGTQNLSNDSESSEIGSVITDQIANGEAPGEFKSVPDRIKGDVTAWKREGFCSKHKGAEQIQSLPEEFVKFVGPVLDTLIVYWKNKVLLAENVCQESHKGSDRIGESGLPLSSTLGAHAPPSKGRISRTINIEKGAATLTLHTQQIGILQDFNAHAMSP</sequence>
<reference evidence="2 3" key="1">
    <citation type="journal article" date="2023" name="BMC Biotechnol.">
        <title>Vitis rotundifolia cv Carlos genome sequencing.</title>
        <authorList>
            <person name="Huff M."/>
            <person name="Hulse-Kemp A."/>
            <person name="Scheffler B."/>
            <person name="Youngblood R."/>
            <person name="Simpson S."/>
            <person name="Babiker E."/>
            <person name="Staton M."/>
        </authorList>
    </citation>
    <scope>NUCLEOTIDE SEQUENCE [LARGE SCALE GENOMIC DNA]</scope>
    <source>
        <tissue evidence="2">Leaf</tissue>
    </source>
</reference>
<organism evidence="2 3">
    <name type="scientific">Vitis rotundifolia</name>
    <name type="common">Muscadine grape</name>
    <dbReference type="NCBI Taxonomy" id="103349"/>
    <lineage>
        <taxon>Eukaryota</taxon>
        <taxon>Viridiplantae</taxon>
        <taxon>Streptophyta</taxon>
        <taxon>Embryophyta</taxon>
        <taxon>Tracheophyta</taxon>
        <taxon>Spermatophyta</taxon>
        <taxon>Magnoliopsida</taxon>
        <taxon>eudicotyledons</taxon>
        <taxon>Gunneridae</taxon>
        <taxon>Pentapetalae</taxon>
        <taxon>rosids</taxon>
        <taxon>Vitales</taxon>
        <taxon>Vitaceae</taxon>
        <taxon>Viteae</taxon>
        <taxon>Vitis</taxon>
    </lineage>
</organism>
<dbReference type="EMBL" id="JARBHA010000002">
    <property type="protein sequence ID" value="KAJ9707360.1"/>
    <property type="molecule type" value="Genomic_DNA"/>
</dbReference>
<feature type="compositionally biased region" description="Polar residues" evidence="1">
    <location>
        <begin position="63"/>
        <end position="77"/>
    </location>
</feature>
<feature type="region of interest" description="Disordered" evidence="1">
    <location>
        <begin position="1"/>
        <end position="79"/>
    </location>
</feature>
<feature type="compositionally biased region" description="Polar residues" evidence="1">
    <location>
        <begin position="24"/>
        <end position="48"/>
    </location>
</feature>
<accession>A0AA39AHY7</accession>